<dbReference type="RefSeq" id="XP_013892912.1">
    <property type="nucleotide sequence ID" value="XM_014037458.1"/>
</dbReference>
<dbReference type="AlphaFoldDB" id="A0A0D2J1H5"/>
<dbReference type="GO" id="GO:0005739">
    <property type="term" value="C:mitochondrion"/>
    <property type="evidence" value="ECO:0007669"/>
    <property type="project" value="TreeGrafter"/>
</dbReference>
<accession>A0A0D2J1H5</accession>
<evidence type="ECO:0000256" key="1">
    <source>
        <dbReference type="ARBA" id="ARBA00013191"/>
    </source>
</evidence>
<organism evidence="5 6">
    <name type="scientific">Monoraphidium neglectum</name>
    <dbReference type="NCBI Taxonomy" id="145388"/>
    <lineage>
        <taxon>Eukaryota</taxon>
        <taxon>Viridiplantae</taxon>
        <taxon>Chlorophyta</taxon>
        <taxon>core chlorophytes</taxon>
        <taxon>Chlorophyceae</taxon>
        <taxon>CS clade</taxon>
        <taxon>Sphaeropleales</taxon>
        <taxon>Selenastraceae</taxon>
        <taxon>Monoraphidium</taxon>
    </lineage>
</organism>
<dbReference type="OrthoDB" id="907249at2759"/>
<gene>
    <name evidence="5" type="ORF">MNEG_14071</name>
</gene>
<dbReference type="InterPro" id="IPR016039">
    <property type="entry name" value="Thiolase-like"/>
</dbReference>
<dbReference type="EMBL" id="KK104453">
    <property type="protein sequence ID" value="KIY93892.1"/>
    <property type="molecule type" value="Genomic_DNA"/>
</dbReference>
<keyword evidence="6" id="KW-1185">Reference proteome</keyword>
<feature type="region of interest" description="Disordered" evidence="3">
    <location>
        <begin position="1"/>
        <end position="22"/>
    </location>
</feature>
<evidence type="ECO:0000256" key="2">
    <source>
        <dbReference type="ARBA" id="ARBA00022679"/>
    </source>
</evidence>
<dbReference type="Pfam" id="PF00109">
    <property type="entry name" value="ketoacyl-synt"/>
    <property type="match status" value="1"/>
</dbReference>
<feature type="compositionally biased region" description="Low complexity" evidence="3">
    <location>
        <begin position="8"/>
        <end position="22"/>
    </location>
</feature>
<dbReference type="PANTHER" id="PTHR11712">
    <property type="entry name" value="POLYKETIDE SYNTHASE-RELATED"/>
    <property type="match status" value="1"/>
</dbReference>
<evidence type="ECO:0000259" key="4">
    <source>
        <dbReference type="Pfam" id="PF00109"/>
    </source>
</evidence>
<reference evidence="5 6" key="1">
    <citation type="journal article" date="2013" name="BMC Genomics">
        <title>Reconstruction of the lipid metabolism for the microalga Monoraphidium neglectum from its genome sequence reveals characteristics suitable for biofuel production.</title>
        <authorList>
            <person name="Bogen C."/>
            <person name="Al-Dilaimi A."/>
            <person name="Albersmeier A."/>
            <person name="Wichmann J."/>
            <person name="Grundmann M."/>
            <person name="Rupp O."/>
            <person name="Lauersen K.J."/>
            <person name="Blifernez-Klassen O."/>
            <person name="Kalinowski J."/>
            <person name="Goesmann A."/>
            <person name="Mussgnug J.H."/>
            <person name="Kruse O."/>
        </authorList>
    </citation>
    <scope>NUCLEOTIDE SEQUENCE [LARGE SCALE GENOMIC DNA]</scope>
    <source>
        <strain evidence="5 6">SAG 48.87</strain>
    </source>
</reference>
<protein>
    <recommendedName>
        <fullName evidence="1">beta-ketoacyl-[acyl-carrier-protein] synthase I</fullName>
        <ecNumber evidence="1">2.3.1.41</ecNumber>
    </recommendedName>
</protein>
<keyword evidence="2 5" id="KW-0808">Transferase</keyword>
<dbReference type="Gene3D" id="3.40.47.10">
    <property type="match status" value="1"/>
</dbReference>
<dbReference type="GO" id="GO:0006633">
    <property type="term" value="P:fatty acid biosynthetic process"/>
    <property type="evidence" value="ECO:0007669"/>
    <property type="project" value="TreeGrafter"/>
</dbReference>
<dbReference type="PANTHER" id="PTHR11712:SF336">
    <property type="entry name" value="3-OXOACYL-[ACYL-CARRIER-PROTEIN] SYNTHASE, MITOCHONDRIAL"/>
    <property type="match status" value="1"/>
</dbReference>
<dbReference type="STRING" id="145388.A0A0D2J1H5"/>
<dbReference type="InterPro" id="IPR014030">
    <property type="entry name" value="Ketoacyl_synth_N"/>
</dbReference>
<evidence type="ECO:0000313" key="6">
    <source>
        <dbReference type="Proteomes" id="UP000054498"/>
    </source>
</evidence>
<proteinExistence type="predicted"/>
<name>A0A0D2J1H5_9CHLO</name>
<dbReference type="Proteomes" id="UP000054498">
    <property type="component" value="Unassembled WGS sequence"/>
</dbReference>
<dbReference type="GeneID" id="25731597"/>
<sequence length="121" mass="13159">MALQQQFSGARAASRPTRPARAGSVVVRAAAAAARDPSKRIVITGIGCCTVFGNDPDTFYNRLLAGESGISLIDRFDASEFPTKFGGQIKNFDDEGLIDKKNARRYDDCLKYTLVSGKKHM</sequence>
<dbReference type="InterPro" id="IPR000794">
    <property type="entry name" value="Beta-ketoacyl_synthase"/>
</dbReference>
<keyword evidence="5" id="KW-0012">Acyltransferase</keyword>
<feature type="domain" description="Beta-ketoacyl synthase-like N-terminal" evidence="4">
    <location>
        <begin position="39"/>
        <end position="118"/>
    </location>
</feature>
<evidence type="ECO:0000313" key="5">
    <source>
        <dbReference type="EMBL" id="KIY93892.1"/>
    </source>
</evidence>
<dbReference type="GO" id="GO:0004315">
    <property type="term" value="F:3-oxoacyl-[acyl-carrier-protein] synthase activity"/>
    <property type="evidence" value="ECO:0007669"/>
    <property type="project" value="UniProtKB-EC"/>
</dbReference>
<dbReference type="SUPFAM" id="SSF53901">
    <property type="entry name" value="Thiolase-like"/>
    <property type="match status" value="1"/>
</dbReference>
<dbReference type="KEGG" id="mng:MNEG_14071"/>
<dbReference type="EC" id="2.3.1.41" evidence="1"/>
<evidence type="ECO:0000256" key="3">
    <source>
        <dbReference type="SAM" id="MobiDB-lite"/>
    </source>
</evidence>